<sequence length="101" mass="11169">MPQLPQQSLLRPPMGLSMPPTTMQQMQYSGITTSLQTGASSLPGSNLNDHNSPLVPNSSSSANVPPIFSILVFLHCSPLHWHLKQQQICYQTKLLYLPSLR</sequence>
<reference evidence="2 3" key="1">
    <citation type="submission" date="2019-12" db="EMBL/GenBank/DDBJ databases">
        <authorList>
            <person name="Alioto T."/>
            <person name="Alioto T."/>
            <person name="Gomez Garrido J."/>
        </authorList>
    </citation>
    <scope>NUCLEOTIDE SEQUENCE [LARGE SCALE GENOMIC DNA]</scope>
</reference>
<dbReference type="EMBL" id="CACTIH010001877">
    <property type="protein sequence ID" value="CAA2967136.1"/>
    <property type="molecule type" value="Genomic_DNA"/>
</dbReference>
<feature type="region of interest" description="Disordered" evidence="1">
    <location>
        <begin position="35"/>
        <end position="58"/>
    </location>
</feature>
<keyword evidence="3" id="KW-1185">Reference proteome</keyword>
<evidence type="ECO:0000256" key="1">
    <source>
        <dbReference type="SAM" id="MobiDB-lite"/>
    </source>
</evidence>
<accession>A0A8S0QK49</accession>
<protein>
    <submittedName>
        <fullName evidence="2">Uncharacterized protein</fullName>
    </submittedName>
</protein>
<feature type="compositionally biased region" description="Low complexity" evidence="1">
    <location>
        <begin position="1"/>
        <end position="13"/>
    </location>
</feature>
<dbReference type="Proteomes" id="UP000594638">
    <property type="component" value="Unassembled WGS sequence"/>
</dbReference>
<evidence type="ECO:0000313" key="3">
    <source>
        <dbReference type="Proteomes" id="UP000594638"/>
    </source>
</evidence>
<dbReference type="Gramene" id="OE9A045941T1">
    <property type="protein sequence ID" value="OE9A045941C1"/>
    <property type="gene ID" value="OE9A045941"/>
</dbReference>
<gene>
    <name evidence="2" type="ORF">OLEA9_A045941</name>
</gene>
<feature type="region of interest" description="Disordered" evidence="1">
    <location>
        <begin position="1"/>
        <end position="22"/>
    </location>
</feature>
<evidence type="ECO:0000313" key="2">
    <source>
        <dbReference type="EMBL" id="CAA2967136.1"/>
    </source>
</evidence>
<organism evidence="2 3">
    <name type="scientific">Olea europaea subsp. europaea</name>
    <dbReference type="NCBI Taxonomy" id="158383"/>
    <lineage>
        <taxon>Eukaryota</taxon>
        <taxon>Viridiplantae</taxon>
        <taxon>Streptophyta</taxon>
        <taxon>Embryophyta</taxon>
        <taxon>Tracheophyta</taxon>
        <taxon>Spermatophyta</taxon>
        <taxon>Magnoliopsida</taxon>
        <taxon>eudicotyledons</taxon>
        <taxon>Gunneridae</taxon>
        <taxon>Pentapetalae</taxon>
        <taxon>asterids</taxon>
        <taxon>lamiids</taxon>
        <taxon>Lamiales</taxon>
        <taxon>Oleaceae</taxon>
        <taxon>Oleeae</taxon>
        <taxon>Olea</taxon>
    </lineage>
</organism>
<proteinExistence type="predicted"/>
<name>A0A8S0QK49_OLEEU</name>
<feature type="compositionally biased region" description="Polar residues" evidence="1">
    <location>
        <begin position="35"/>
        <end position="50"/>
    </location>
</feature>
<dbReference type="AlphaFoldDB" id="A0A8S0QK49"/>
<comment type="caution">
    <text evidence="2">The sequence shown here is derived from an EMBL/GenBank/DDBJ whole genome shotgun (WGS) entry which is preliminary data.</text>
</comment>